<dbReference type="EMBL" id="FORM01000003">
    <property type="protein sequence ID" value="SFI99432.1"/>
    <property type="molecule type" value="Genomic_DNA"/>
</dbReference>
<reference evidence="5" key="1">
    <citation type="submission" date="2016-10" db="EMBL/GenBank/DDBJ databases">
        <authorList>
            <person name="Varghese N."/>
            <person name="Submissions S."/>
        </authorList>
    </citation>
    <scope>NUCLEOTIDE SEQUENCE [LARGE SCALE GENOMIC DNA]</scope>
    <source>
        <strain evidence="5">DSM 28881</strain>
    </source>
</reference>
<sequence>MKQTNLILLIATFLIFINCEKKPSQSHKTDEAFVLFINAETYAKSVKRIDSIAKNDILSNHNTGLLYYEKGKALGHLEKDIEAIASFKKALVSFIKEDNKIFIAKTNMLIGDSEAFLSRNDNALIHIEKALNIFRTISDKTGEAKALNSLGHIAFQNNNLEQSITYVKQAATIQLQTNNKEELSASYNNIGFILEQSDSLKMAKEYYQKAIDINKDVNRLNSSPLRNLGYVFFMENQYKKCDSLYLKALKIEEEAGRLSLQKEIYGVLLESAIKNENFKNSTKYITKKDSVNDLLTKAENIEKIKLIKDQYNLINKEKELSQEKNSNTKNKVIFAVLLGLLLFLVLYIFQKNKNSKLKLKQEKLLLEQKVLQTQMNPHFIFNALTAIQKTIFDNDPIKSASYLSKFAKLIRQNFEFVSKKEIHLSEDLDALKNYIETQQLRFENKFDYNITIDNNIDASYIKIPPMLLQPFVENAIEHGLKPKSEKGLLEIKITKENDLLRFKITDNGVGLSKSLKATDREHAIDIFKKRLHLRKLDESKLFSIHSNKNSPGTTVTFYLNLI</sequence>
<dbReference type="STRING" id="1144750.SAMN05443431_103267"/>
<dbReference type="PANTHER" id="PTHR34220">
    <property type="entry name" value="SENSOR HISTIDINE KINASE YPDA"/>
    <property type="match status" value="1"/>
</dbReference>
<dbReference type="GO" id="GO:0000155">
    <property type="term" value="F:phosphorelay sensor kinase activity"/>
    <property type="evidence" value="ECO:0007669"/>
    <property type="project" value="InterPro"/>
</dbReference>
<keyword evidence="2" id="KW-0472">Membrane</keyword>
<dbReference type="PANTHER" id="PTHR34220:SF7">
    <property type="entry name" value="SENSOR HISTIDINE KINASE YPDA"/>
    <property type="match status" value="1"/>
</dbReference>
<dbReference type="InterPro" id="IPR036890">
    <property type="entry name" value="HATPase_C_sf"/>
</dbReference>
<dbReference type="Proteomes" id="UP000199559">
    <property type="component" value="Unassembled WGS sequence"/>
</dbReference>
<keyword evidence="2" id="KW-0812">Transmembrane</keyword>
<organism evidence="4 5">
    <name type="scientific">Olleya namhaensis</name>
    <dbReference type="NCBI Taxonomy" id="1144750"/>
    <lineage>
        <taxon>Bacteria</taxon>
        <taxon>Pseudomonadati</taxon>
        <taxon>Bacteroidota</taxon>
        <taxon>Flavobacteriia</taxon>
        <taxon>Flavobacteriales</taxon>
        <taxon>Flavobacteriaceae</taxon>
    </lineage>
</organism>
<dbReference type="Gene3D" id="1.25.40.10">
    <property type="entry name" value="Tetratricopeptide repeat domain"/>
    <property type="match status" value="2"/>
</dbReference>
<feature type="repeat" description="TPR" evidence="1">
    <location>
        <begin position="184"/>
        <end position="217"/>
    </location>
</feature>
<dbReference type="GO" id="GO:0016020">
    <property type="term" value="C:membrane"/>
    <property type="evidence" value="ECO:0007669"/>
    <property type="project" value="InterPro"/>
</dbReference>
<dbReference type="SUPFAM" id="SSF55874">
    <property type="entry name" value="ATPase domain of HSP90 chaperone/DNA topoisomerase II/histidine kinase"/>
    <property type="match status" value="1"/>
</dbReference>
<accession>A0A1I3MR55</accession>
<feature type="transmembrane region" description="Helical" evidence="2">
    <location>
        <begin position="332"/>
        <end position="349"/>
    </location>
</feature>
<evidence type="ECO:0000256" key="2">
    <source>
        <dbReference type="SAM" id="Phobius"/>
    </source>
</evidence>
<evidence type="ECO:0000259" key="3">
    <source>
        <dbReference type="Pfam" id="PF06580"/>
    </source>
</evidence>
<dbReference type="RefSeq" id="WP_090838853.1">
    <property type="nucleotide sequence ID" value="NZ_FORM01000003.1"/>
</dbReference>
<dbReference type="InterPro" id="IPR011990">
    <property type="entry name" value="TPR-like_helical_dom_sf"/>
</dbReference>
<dbReference type="InterPro" id="IPR019734">
    <property type="entry name" value="TPR_rpt"/>
</dbReference>
<dbReference type="Gene3D" id="3.30.565.10">
    <property type="entry name" value="Histidine kinase-like ATPase, C-terminal domain"/>
    <property type="match status" value="1"/>
</dbReference>
<dbReference type="SUPFAM" id="SSF48452">
    <property type="entry name" value="TPR-like"/>
    <property type="match status" value="1"/>
</dbReference>
<keyword evidence="1" id="KW-0802">TPR repeat</keyword>
<evidence type="ECO:0000256" key="1">
    <source>
        <dbReference type="PROSITE-ProRule" id="PRU00339"/>
    </source>
</evidence>
<dbReference type="Pfam" id="PF06580">
    <property type="entry name" value="His_kinase"/>
    <property type="match status" value="1"/>
</dbReference>
<dbReference type="SMART" id="SM00028">
    <property type="entry name" value="TPR"/>
    <property type="match status" value="5"/>
</dbReference>
<name>A0A1I3MR55_9FLAO</name>
<keyword evidence="5" id="KW-1185">Reference proteome</keyword>
<proteinExistence type="predicted"/>
<protein>
    <submittedName>
        <fullName evidence="4">Tetratricopeptide repeat-containing protein</fullName>
    </submittedName>
</protein>
<dbReference type="InterPro" id="IPR050640">
    <property type="entry name" value="Bact_2-comp_sensor_kinase"/>
</dbReference>
<evidence type="ECO:0000313" key="4">
    <source>
        <dbReference type="EMBL" id="SFI99432.1"/>
    </source>
</evidence>
<feature type="domain" description="Signal transduction histidine kinase internal region" evidence="3">
    <location>
        <begin position="367"/>
        <end position="446"/>
    </location>
</feature>
<gene>
    <name evidence="4" type="ORF">SAMN05443431_103267</name>
</gene>
<dbReference type="InterPro" id="IPR010559">
    <property type="entry name" value="Sig_transdc_His_kin_internal"/>
</dbReference>
<dbReference type="AlphaFoldDB" id="A0A1I3MR55"/>
<dbReference type="PROSITE" id="PS50005">
    <property type="entry name" value="TPR"/>
    <property type="match status" value="1"/>
</dbReference>
<keyword evidence="2" id="KW-1133">Transmembrane helix</keyword>
<dbReference type="Pfam" id="PF13424">
    <property type="entry name" value="TPR_12"/>
    <property type="match status" value="1"/>
</dbReference>
<evidence type="ECO:0000313" key="5">
    <source>
        <dbReference type="Proteomes" id="UP000199559"/>
    </source>
</evidence>